<proteinExistence type="predicted"/>
<reference evidence="3" key="1">
    <citation type="journal article" date="2019" name="Int. J. Syst. Evol. Microbiol.">
        <title>The Global Catalogue of Microorganisms (GCM) 10K type strain sequencing project: providing services to taxonomists for standard genome sequencing and annotation.</title>
        <authorList>
            <consortium name="The Broad Institute Genomics Platform"/>
            <consortium name="The Broad Institute Genome Sequencing Center for Infectious Disease"/>
            <person name="Wu L."/>
            <person name="Ma J."/>
        </authorList>
    </citation>
    <scope>NUCLEOTIDE SEQUENCE [LARGE SCALE GENOMIC DNA]</scope>
    <source>
        <strain evidence="3">JCM 4805</strain>
    </source>
</reference>
<evidence type="ECO:0000259" key="1">
    <source>
        <dbReference type="Pfam" id="PF19834"/>
    </source>
</evidence>
<comment type="caution">
    <text evidence="2">The sequence shown here is derived from an EMBL/GenBank/DDBJ whole genome shotgun (WGS) entry which is preliminary data.</text>
</comment>
<dbReference type="EMBL" id="BAAABY010000023">
    <property type="protein sequence ID" value="GAA0465655.1"/>
    <property type="molecule type" value="Genomic_DNA"/>
</dbReference>
<evidence type="ECO:0000313" key="3">
    <source>
        <dbReference type="Proteomes" id="UP001500909"/>
    </source>
</evidence>
<protein>
    <submittedName>
        <fullName evidence="2">DUF6314 family protein</fullName>
    </submittedName>
</protein>
<accession>A0ABP3JWP2</accession>
<dbReference type="InterPro" id="IPR045632">
    <property type="entry name" value="DUF6314"/>
</dbReference>
<keyword evidence="3" id="KW-1185">Reference proteome</keyword>
<dbReference type="RefSeq" id="WP_346095598.1">
    <property type="nucleotide sequence ID" value="NZ_BAAABY010000023.1"/>
</dbReference>
<dbReference type="Pfam" id="PF19834">
    <property type="entry name" value="DUF6314"/>
    <property type="match status" value="1"/>
</dbReference>
<feature type="domain" description="DUF6314" evidence="1">
    <location>
        <begin position="18"/>
        <end position="147"/>
    </location>
</feature>
<dbReference type="Proteomes" id="UP001500909">
    <property type="component" value="Unassembled WGS sequence"/>
</dbReference>
<gene>
    <name evidence="2" type="ORF">GCM10010361_32180</name>
</gene>
<organism evidence="2 3">
    <name type="scientific">Streptomyces olivaceiscleroticus</name>
    <dbReference type="NCBI Taxonomy" id="68245"/>
    <lineage>
        <taxon>Bacteria</taxon>
        <taxon>Bacillati</taxon>
        <taxon>Actinomycetota</taxon>
        <taxon>Actinomycetes</taxon>
        <taxon>Kitasatosporales</taxon>
        <taxon>Streptomycetaceae</taxon>
        <taxon>Streptomyces</taxon>
    </lineage>
</organism>
<sequence>MTSSDTGAQAVPDALAYLAGNWTVERELSAGGTTGHFTGRAEFRAGDADDGWLHVEEGVLEWGGARREAGRTLRMVPLPDGSAEVSFADGRPFHTLDLRHGRWTAVHQCAADRYEGTFTVVSPDEWHLRWEVHGPEKDQLLVSTYRRARTGAQRVPATGLRGCRTP</sequence>
<evidence type="ECO:0000313" key="2">
    <source>
        <dbReference type="EMBL" id="GAA0465655.1"/>
    </source>
</evidence>
<name>A0ABP3JWP2_9ACTN</name>